<keyword evidence="1" id="KW-1133">Transmembrane helix</keyword>
<dbReference type="AlphaFoldDB" id="A0A0F9GBB5"/>
<feature type="transmembrane region" description="Helical" evidence="1">
    <location>
        <begin position="54"/>
        <end position="71"/>
    </location>
</feature>
<gene>
    <name evidence="2" type="ORF">LCGC14_2204910</name>
</gene>
<protein>
    <submittedName>
        <fullName evidence="2">Uncharacterized protein</fullName>
    </submittedName>
</protein>
<organism evidence="2">
    <name type="scientific">marine sediment metagenome</name>
    <dbReference type="NCBI Taxonomy" id="412755"/>
    <lineage>
        <taxon>unclassified sequences</taxon>
        <taxon>metagenomes</taxon>
        <taxon>ecological metagenomes</taxon>
    </lineage>
</organism>
<proteinExistence type="predicted"/>
<comment type="caution">
    <text evidence="2">The sequence shown here is derived from an EMBL/GenBank/DDBJ whole genome shotgun (WGS) entry which is preliminary data.</text>
</comment>
<keyword evidence="1" id="KW-0472">Membrane</keyword>
<keyword evidence="1" id="KW-0812">Transmembrane</keyword>
<feature type="transmembrane region" description="Helical" evidence="1">
    <location>
        <begin position="7"/>
        <end position="26"/>
    </location>
</feature>
<evidence type="ECO:0000256" key="1">
    <source>
        <dbReference type="SAM" id="Phobius"/>
    </source>
</evidence>
<evidence type="ECO:0000313" key="2">
    <source>
        <dbReference type="EMBL" id="KKL60477.1"/>
    </source>
</evidence>
<dbReference type="EMBL" id="LAZR01029135">
    <property type="protein sequence ID" value="KKL60477.1"/>
    <property type="molecule type" value="Genomic_DNA"/>
</dbReference>
<name>A0A0F9GBB5_9ZZZZ</name>
<accession>A0A0F9GBB5</accession>
<reference evidence="2" key="1">
    <citation type="journal article" date="2015" name="Nature">
        <title>Complex archaea that bridge the gap between prokaryotes and eukaryotes.</title>
        <authorList>
            <person name="Spang A."/>
            <person name="Saw J.H."/>
            <person name="Jorgensen S.L."/>
            <person name="Zaremba-Niedzwiedzka K."/>
            <person name="Martijn J."/>
            <person name="Lind A.E."/>
            <person name="van Eijk R."/>
            <person name="Schleper C."/>
            <person name="Guy L."/>
            <person name="Ettema T.J."/>
        </authorList>
    </citation>
    <scope>NUCLEOTIDE SEQUENCE</scope>
</reference>
<sequence>MVWTHIIYTTGPVAFILGMFVVYYLAESVILELWGLKQGYDEHMWDMYRNDPSGAFWVTVLAPVILIYLVKDLEEESESKK</sequence>